<evidence type="ECO:0000313" key="12">
    <source>
        <dbReference type="Proteomes" id="UP000029585"/>
    </source>
</evidence>
<dbReference type="PRINTS" id="PR00866">
    <property type="entry name" value="RNADNAPOLMS"/>
</dbReference>
<dbReference type="AlphaFoldDB" id="A0A096AYN0"/>
<dbReference type="eggNOG" id="COG3344">
    <property type="taxonomic scope" value="Bacteria"/>
</dbReference>
<keyword evidence="6" id="KW-0695">RNA-directed DNA polymerase</keyword>
<dbReference type="GO" id="GO:0051607">
    <property type="term" value="P:defense response to virus"/>
    <property type="evidence" value="ECO:0007669"/>
    <property type="project" value="UniProtKB-KW"/>
</dbReference>
<proteinExistence type="inferred from homology"/>
<keyword evidence="7" id="KW-0051">Antiviral defense</keyword>
<protein>
    <recommendedName>
        <fullName evidence="1">RNA-directed DNA polymerase</fullName>
        <ecNumber evidence="1">2.7.7.49</ecNumber>
    </recommendedName>
</protein>
<keyword evidence="12" id="KW-1185">Reference proteome</keyword>
<dbReference type="GO" id="GO:0003723">
    <property type="term" value="F:RNA binding"/>
    <property type="evidence" value="ECO:0007669"/>
    <property type="project" value="InterPro"/>
</dbReference>
<gene>
    <name evidence="11" type="ORF">HMPREF9460_04193</name>
</gene>
<evidence type="ECO:0000313" key="11">
    <source>
        <dbReference type="EMBL" id="KGF51925.1"/>
    </source>
</evidence>
<name>A0A096AYN0_FLAPL</name>
<dbReference type="InterPro" id="IPR000477">
    <property type="entry name" value="RT_dom"/>
</dbReference>
<dbReference type="GO" id="GO:0046872">
    <property type="term" value="F:metal ion binding"/>
    <property type="evidence" value="ECO:0007669"/>
    <property type="project" value="UniProtKB-KW"/>
</dbReference>
<dbReference type="EC" id="2.7.7.49" evidence="1"/>
<evidence type="ECO:0000256" key="7">
    <source>
        <dbReference type="ARBA" id="ARBA00023118"/>
    </source>
</evidence>
<comment type="catalytic activity">
    <reaction evidence="9">
        <text>DNA(n) + a 2'-deoxyribonucleoside 5'-triphosphate = DNA(n+1) + diphosphate</text>
        <dbReference type="Rhea" id="RHEA:22508"/>
        <dbReference type="Rhea" id="RHEA-COMP:17339"/>
        <dbReference type="Rhea" id="RHEA-COMP:17340"/>
        <dbReference type="ChEBI" id="CHEBI:33019"/>
        <dbReference type="ChEBI" id="CHEBI:61560"/>
        <dbReference type="ChEBI" id="CHEBI:173112"/>
        <dbReference type="EC" id="2.7.7.49"/>
    </reaction>
</comment>
<dbReference type="Proteomes" id="UP000029585">
    <property type="component" value="Unassembled WGS sequence"/>
</dbReference>
<evidence type="ECO:0000256" key="9">
    <source>
        <dbReference type="ARBA" id="ARBA00048173"/>
    </source>
</evidence>
<reference evidence="11 12" key="1">
    <citation type="submission" date="2011-08" db="EMBL/GenBank/DDBJ databases">
        <title>The Genome Sequence of Clostridium orbiscindens 1_3_50AFAA.</title>
        <authorList>
            <consortium name="The Broad Institute Genome Sequencing Platform"/>
            <person name="Earl A."/>
            <person name="Ward D."/>
            <person name="Feldgarden M."/>
            <person name="Gevers D."/>
            <person name="Daigneault M."/>
            <person name="Strauss J."/>
            <person name="Allen-Vercoe E."/>
            <person name="Young S.K."/>
            <person name="Zeng Q."/>
            <person name="Gargeya S."/>
            <person name="Fitzgerald M."/>
            <person name="Haas B."/>
            <person name="Abouelleil A."/>
            <person name="Alvarado L."/>
            <person name="Arachchi H.M."/>
            <person name="Berlin A."/>
            <person name="Brown A."/>
            <person name="Chapman S.B."/>
            <person name="Chen Z."/>
            <person name="Dunbar C."/>
            <person name="Freedman E."/>
            <person name="Gearin G."/>
            <person name="Gellesch M."/>
            <person name="Goldberg J."/>
            <person name="Griggs A."/>
            <person name="Gujja S."/>
            <person name="Heiman D."/>
            <person name="Howarth C."/>
            <person name="Larson L."/>
            <person name="Lui A."/>
            <person name="MacDonald P.J.P."/>
            <person name="Montmayeur A."/>
            <person name="Murphy C."/>
            <person name="Neiman D."/>
            <person name="Pearson M."/>
            <person name="Priest M."/>
            <person name="Roberts A."/>
            <person name="Saif S."/>
            <person name="Shea T."/>
            <person name="Shenoy N."/>
            <person name="Sisk P."/>
            <person name="Stolte C."/>
            <person name="Sykes S."/>
            <person name="Wortman J."/>
            <person name="Nusbaum C."/>
            <person name="Birren B."/>
        </authorList>
    </citation>
    <scope>NUCLEOTIDE SEQUENCE [LARGE SCALE GENOMIC DNA]</scope>
    <source>
        <strain evidence="11 12">1_3_50AFAA</strain>
    </source>
</reference>
<feature type="domain" description="Reverse transcriptase" evidence="10">
    <location>
        <begin position="75"/>
        <end position="287"/>
    </location>
</feature>
<evidence type="ECO:0000256" key="4">
    <source>
        <dbReference type="ARBA" id="ARBA00022723"/>
    </source>
</evidence>
<evidence type="ECO:0000256" key="5">
    <source>
        <dbReference type="ARBA" id="ARBA00022842"/>
    </source>
</evidence>
<evidence type="ECO:0000256" key="2">
    <source>
        <dbReference type="ARBA" id="ARBA00022679"/>
    </source>
</evidence>
<keyword evidence="3" id="KW-0548">Nucleotidyltransferase</keyword>
<dbReference type="InterPro" id="IPR051083">
    <property type="entry name" value="GrpII_Intron_Splice-Mob/Def"/>
</dbReference>
<comment type="similarity">
    <text evidence="8">Belongs to the bacterial reverse transcriptase family.</text>
</comment>
<dbReference type="GO" id="GO:0003964">
    <property type="term" value="F:RNA-directed DNA polymerase activity"/>
    <property type="evidence" value="ECO:0007669"/>
    <property type="project" value="UniProtKB-KW"/>
</dbReference>
<dbReference type="PROSITE" id="PS50878">
    <property type="entry name" value="RT_POL"/>
    <property type="match status" value="1"/>
</dbReference>
<keyword evidence="4" id="KW-0479">Metal-binding</keyword>
<dbReference type="CDD" id="cd03487">
    <property type="entry name" value="RT_Bac_retron_II"/>
    <property type="match status" value="1"/>
</dbReference>
<evidence type="ECO:0000256" key="1">
    <source>
        <dbReference type="ARBA" id="ARBA00012493"/>
    </source>
</evidence>
<evidence type="ECO:0000259" key="10">
    <source>
        <dbReference type="PROSITE" id="PS50878"/>
    </source>
</evidence>
<keyword evidence="2" id="KW-0808">Transferase</keyword>
<dbReference type="InterPro" id="IPR000123">
    <property type="entry name" value="Reverse_transcriptase_msDNA"/>
</dbReference>
<comment type="caution">
    <text evidence="11">The sequence shown here is derived from an EMBL/GenBank/DDBJ whole genome shotgun (WGS) entry which is preliminary data.</text>
</comment>
<sequence>MADGYFFVAGCYVFLCGDSMNFSTYQREFIAEARKHDKNDEYIEKCLAYAKNLVDKRLPIIYDEKHFSQLVGIDLDYLLSAANSPKHFYRYFTIPKRNGKIRRISEPLPVLKEAQYYILNNILKKVPCSIYAKAYKPGATLKGNAKFHRKQPILVKLDLKDYFPSLHESRVFQLFHQSFGYGKSVSILMSKLCTLDGGLPQGAPTSPYLSNLLTSEMDDKIYQFCSSNGNLRYTRYADDISISGSMNPSDIISGVSRIVSEHHLQINKSKTAVFRPHKRQVVTGVVVNNKIQAPKDYRRSIRLEMHYCMKYGIESHILRATKRSSDAVDRVKFCQSMLGKINYCLQLNSKDTEMQRYRDYMLEQLHGNAQ</sequence>
<evidence type="ECO:0000256" key="3">
    <source>
        <dbReference type="ARBA" id="ARBA00022695"/>
    </source>
</evidence>
<dbReference type="EMBL" id="ADLO01000135">
    <property type="protein sequence ID" value="KGF51925.1"/>
    <property type="molecule type" value="Genomic_DNA"/>
</dbReference>
<dbReference type="PANTHER" id="PTHR34047">
    <property type="entry name" value="NUCLEAR INTRON MATURASE 1, MITOCHONDRIAL-RELATED"/>
    <property type="match status" value="1"/>
</dbReference>
<evidence type="ECO:0000256" key="8">
    <source>
        <dbReference type="ARBA" id="ARBA00034120"/>
    </source>
</evidence>
<keyword evidence="5" id="KW-0460">Magnesium</keyword>
<organism evidence="11 12">
    <name type="scientific">Flavonifractor plautii 1_3_50AFAA</name>
    <dbReference type="NCBI Taxonomy" id="742738"/>
    <lineage>
        <taxon>Bacteria</taxon>
        <taxon>Bacillati</taxon>
        <taxon>Bacillota</taxon>
        <taxon>Clostridia</taxon>
        <taxon>Eubacteriales</taxon>
        <taxon>Oscillospiraceae</taxon>
        <taxon>Flavonifractor</taxon>
    </lineage>
</organism>
<evidence type="ECO:0000256" key="6">
    <source>
        <dbReference type="ARBA" id="ARBA00022918"/>
    </source>
</evidence>
<dbReference type="HOGENOM" id="CLU_028398_2_0_9"/>
<dbReference type="Pfam" id="PF00078">
    <property type="entry name" value="RVT_1"/>
    <property type="match status" value="1"/>
</dbReference>
<dbReference type="PANTHER" id="PTHR34047:SF7">
    <property type="entry name" value="RNA-DIRECTED DNA POLYMERASE"/>
    <property type="match status" value="1"/>
</dbReference>
<dbReference type="SUPFAM" id="SSF56672">
    <property type="entry name" value="DNA/RNA polymerases"/>
    <property type="match status" value="1"/>
</dbReference>
<dbReference type="PATRIC" id="fig|742738.3.peg.4306"/>
<dbReference type="InterPro" id="IPR043502">
    <property type="entry name" value="DNA/RNA_pol_sf"/>
</dbReference>
<accession>A0A096AYN0</accession>